<protein>
    <recommendedName>
        <fullName evidence="5">SWI5-dependent HO expression protein 3</fullName>
    </recommendedName>
</protein>
<name>A0A0C3PHG2_PHLG1</name>
<organism evidence="3 4">
    <name type="scientific">Phlebiopsis gigantea (strain 11061_1 CR5-6)</name>
    <name type="common">White-rot fungus</name>
    <name type="synonym">Peniophora gigantea</name>
    <dbReference type="NCBI Taxonomy" id="745531"/>
    <lineage>
        <taxon>Eukaryota</taxon>
        <taxon>Fungi</taxon>
        <taxon>Dikarya</taxon>
        <taxon>Basidiomycota</taxon>
        <taxon>Agaricomycotina</taxon>
        <taxon>Agaricomycetes</taxon>
        <taxon>Polyporales</taxon>
        <taxon>Phanerochaetaceae</taxon>
        <taxon>Phlebiopsis</taxon>
    </lineage>
</organism>
<keyword evidence="4" id="KW-1185">Reference proteome</keyword>
<accession>A0A0C3PHG2</accession>
<evidence type="ECO:0008006" key="5">
    <source>
        <dbReference type="Google" id="ProtNLM"/>
    </source>
</evidence>
<dbReference type="HOGENOM" id="CLU_1016021_0_0_1"/>
<dbReference type="AlphaFoldDB" id="A0A0C3PHG2"/>
<gene>
    <name evidence="3" type="ORF">PHLGIDRAFT_161369</name>
</gene>
<evidence type="ECO:0000313" key="4">
    <source>
        <dbReference type="Proteomes" id="UP000053257"/>
    </source>
</evidence>
<keyword evidence="1" id="KW-0175">Coiled coil</keyword>
<feature type="compositionally biased region" description="Pro residues" evidence="2">
    <location>
        <begin position="56"/>
        <end position="67"/>
    </location>
</feature>
<feature type="coiled-coil region" evidence="1">
    <location>
        <begin position="103"/>
        <end position="236"/>
    </location>
</feature>
<evidence type="ECO:0000313" key="3">
    <source>
        <dbReference type="EMBL" id="KIP05303.1"/>
    </source>
</evidence>
<feature type="region of interest" description="Disordered" evidence="2">
    <location>
        <begin position="1"/>
        <end position="72"/>
    </location>
</feature>
<sequence>MQRHADKSMGTSLRRQANAIAGPSSGALDGIASSFQQSASHIDLEASQSSPSTPQSNPPGPASPPAPRASTASAPMICTDDVITAMLDLTEKARLYTAGEAARAENTQELARLRQRVTSLELEVETLQANLQRSEKDADAQKEAAAAAERLRVDSCNSMKADYEAKLVRAENRLSAATQETEQLTTERNALTASLEAARKQNLEQECAIQDLELDAREHAARITELIAEGEALEAQNASKASALRSHLKKLYKESLEILQEDISDGSTKKRRIE</sequence>
<evidence type="ECO:0000256" key="1">
    <source>
        <dbReference type="SAM" id="Coils"/>
    </source>
</evidence>
<proteinExistence type="predicted"/>
<evidence type="ECO:0000256" key="2">
    <source>
        <dbReference type="SAM" id="MobiDB-lite"/>
    </source>
</evidence>
<dbReference type="EMBL" id="KN840547">
    <property type="protein sequence ID" value="KIP05303.1"/>
    <property type="molecule type" value="Genomic_DNA"/>
</dbReference>
<reference evidence="3 4" key="1">
    <citation type="journal article" date="2014" name="PLoS Genet.">
        <title>Analysis of the Phlebiopsis gigantea genome, transcriptome and secretome provides insight into its pioneer colonization strategies of wood.</title>
        <authorList>
            <person name="Hori C."/>
            <person name="Ishida T."/>
            <person name="Igarashi K."/>
            <person name="Samejima M."/>
            <person name="Suzuki H."/>
            <person name="Master E."/>
            <person name="Ferreira P."/>
            <person name="Ruiz-Duenas F.J."/>
            <person name="Held B."/>
            <person name="Canessa P."/>
            <person name="Larrondo L.F."/>
            <person name="Schmoll M."/>
            <person name="Druzhinina I.S."/>
            <person name="Kubicek C.P."/>
            <person name="Gaskell J.A."/>
            <person name="Kersten P."/>
            <person name="St John F."/>
            <person name="Glasner J."/>
            <person name="Sabat G."/>
            <person name="Splinter BonDurant S."/>
            <person name="Syed K."/>
            <person name="Yadav J."/>
            <person name="Mgbeahuruike A.C."/>
            <person name="Kovalchuk A."/>
            <person name="Asiegbu F.O."/>
            <person name="Lackner G."/>
            <person name="Hoffmeister D."/>
            <person name="Rencoret J."/>
            <person name="Gutierrez A."/>
            <person name="Sun H."/>
            <person name="Lindquist E."/>
            <person name="Barry K."/>
            <person name="Riley R."/>
            <person name="Grigoriev I.V."/>
            <person name="Henrissat B."/>
            <person name="Kues U."/>
            <person name="Berka R.M."/>
            <person name="Martinez A.T."/>
            <person name="Covert S.F."/>
            <person name="Blanchette R.A."/>
            <person name="Cullen D."/>
        </authorList>
    </citation>
    <scope>NUCLEOTIDE SEQUENCE [LARGE SCALE GENOMIC DNA]</scope>
    <source>
        <strain evidence="3 4">11061_1 CR5-6</strain>
    </source>
</reference>
<dbReference type="Proteomes" id="UP000053257">
    <property type="component" value="Unassembled WGS sequence"/>
</dbReference>